<evidence type="ECO:0000313" key="2">
    <source>
        <dbReference type="EMBL" id="GAA0246011.1"/>
    </source>
</evidence>
<accession>A0ABN0UCE3</accession>
<comment type="caution">
    <text evidence="2">The sequence shown here is derived from an EMBL/GenBank/DDBJ whole genome shotgun (WGS) entry which is preliminary data.</text>
</comment>
<reference evidence="2 3" key="1">
    <citation type="journal article" date="2019" name="Int. J. Syst. Evol. Microbiol.">
        <title>The Global Catalogue of Microorganisms (GCM) 10K type strain sequencing project: providing services to taxonomists for standard genome sequencing and annotation.</title>
        <authorList>
            <consortium name="The Broad Institute Genomics Platform"/>
            <consortium name="The Broad Institute Genome Sequencing Center for Infectious Disease"/>
            <person name="Wu L."/>
            <person name="Ma J."/>
        </authorList>
    </citation>
    <scope>NUCLEOTIDE SEQUENCE [LARGE SCALE GENOMIC DNA]</scope>
    <source>
        <strain evidence="2 3">JCM 16242</strain>
    </source>
</reference>
<evidence type="ECO:0000313" key="3">
    <source>
        <dbReference type="Proteomes" id="UP001500657"/>
    </source>
</evidence>
<feature type="region of interest" description="Disordered" evidence="1">
    <location>
        <begin position="23"/>
        <end position="42"/>
    </location>
</feature>
<organism evidence="2 3">
    <name type="scientific">Rhodanobacter caeni</name>
    <dbReference type="NCBI Taxonomy" id="657654"/>
    <lineage>
        <taxon>Bacteria</taxon>
        <taxon>Pseudomonadati</taxon>
        <taxon>Pseudomonadota</taxon>
        <taxon>Gammaproteobacteria</taxon>
        <taxon>Lysobacterales</taxon>
        <taxon>Rhodanobacteraceae</taxon>
        <taxon>Rhodanobacter</taxon>
    </lineage>
</organism>
<name>A0ABN0UCE3_9GAMM</name>
<protein>
    <submittedName>
        <fullName evidence="2">Uncharacterized protein</fullName>
    </submittedName>
</protein>
<dbReference type="EMBL" id="BAAAFO010000002">
    <property type="protein sequence ID" value="GAA0246011.1"/>
    <property type="molecule type" value="Genomic_DNA"/>
</dbReference>
<gene>
    <name evidence="2" type="ORF">GCM10009126_09510</name>
</gene>
<evidence type="ECO:0000256" key="1">
    <source>
        <dbReference type="SAM" id="MobiDB-lite"/>
    </source>
</evidence>
<dbReference type="Proteomes" id="UP001500657">
    <property type="component" value="Unassembled WGS sequence"/>
</dbReference>
<sequence length="107" mass="11235">MPDRADGGALSLLPLAGEGARLRRQDAEANGEAGPKGVPQERHVRRKRALLICFPAGTKSAPISPSGSFPRKRGKQVFEAYSGLAMRAAVASSGRATSAPVRIKLTL</sequence>
<proteinExistence type="predicted"/>
<keyword evidence="3" id="KW-1185">Reference proteome</keyword>